<gene>
    <name evidence="1" type="ORF">EZS28_037331</name>
</gene>
<evidence type="ECO:0000313" key="2">
    <source>
        <dbReference type="Proteomes" id="UP000324800"/>
    </source>
</evidence>
<dbReference type="SUPFAM" id="SSF51126">
    <property type="entry name" value="Pectin lyase-like"/>
    <property type="match status" value="1"/>
</dbReference>
<dbReference type="PANTHER" id="PTHR11319">
    <property type="entry name" value="G PROTEIN-COUPLED RECEPTOR-RELATED"/>
    <property type="match status" value="1"/>
</dbReference>
<dbReference type="SMART" id="SM00710">
    <property type="entry name" value="PbH1"/>
    <property type="match status" value="6"/>
</dbReference>
<feature type="non-terminal residue" evidence="1">
    <location>
        <position position="1"/>
    </location>
</feature>
<dbReference type="Proteomes" id="UP000324800">
    <property type="component" value="Unassembled WGS sequence"/>
</dbReference>
<comment type="caution">
    <text evidence="1">The sequence shown here is derived from an EMBL/GenBank/DDBJ whole genome shotgun (WGS) entry which is preliminary data.</text>
</comment>
<dbReference type="AlphaFoldDB" id="A0A5J4UB55"/>
<protein>
    <recommendedName>
        <fullName evidence="3">Right handed beta helix domain-containing protein</fullName>
    </recommendedName>
</protein>
<evidence type="ECO:0008006" key="3">
    <source>
        <dbReference type="Google" id="ProtNLM"/>
    </source>
</evidence>
<evidence type="ECO:0000313" key="1">
    <source>
        <dbReference type="EMBL" id="KAA6367142.1"/>
    </source>
</evidence>
<organism evidence="1 2">
    <name type="scientific">Streblomastix strix</name>
    <dbReference type="NCBI Taxonomy" id="222440"/>
    <lineage>
        <taxon>Eukaryota</taxon>
        <taxon>Metamonada</taxon>
        <taxon>Preaxostyla</taxon>
        <taxon>Oxymonadida</taxon>
        <taxon>Streblomastigidae</taxon>
        <taxon>Streblomastix</taxon>
    </lineage>
</organism>
<dbReference type="OrthoDB" id="10690284at2759"/>
<dbReference type="PANTHER" id="PTHR11319:SF35">
    <property type="entry name" value="OUTER MEMBRANE PROTEIN PMPC-RELATED"/>
    <property type="match status" value="1"/>
</dbReference>
<accession>A0A5J4UB55</accession>
<sequence>SSSGGAISVEVYSEQQLELNEITIANCSGPIGGGIYCLVNDKGKLIISSAQFKNCTCIDGQGGGIFVRLNDINSKCFLSETEIENCTSSIGGGIFARLNNGELQLNGINMNNCTSTQNGGGLYLYTQAANCLFTISEMLIQKSNSDVGGGIYASISEGNLELNKLTIQDCQSFSGGGIHIIIVVSGKVSFGQEILIQNCSISQDNGVGGGLFISSLASGGICTISGSIIIENCTNLFGQGGGIYTSTSYNTQIEFTQMTLRNCTSKFEGGGIFLTLSEDSETLIRGQCLFDNCTSIDQSGGGMFIVIEDNSKLEMSESVVFQNCTAQKGGGIFAQLHGGNISIKSTTMKQCSALNGGGIYVQIFFFEQFLIDNEVLIQECVAFGAGDVNGRGGGIYLKLEEEIQSQFQIGSGTQFTLNNASQFGRDIFVYCKNLEYLQLDSIFLFDVDSNQYNKSNAVYGTEYEEISSTHPEILVDYDLLIQVPPYQNDTIYLSENGYLAADSVKCGKIQLPCLTLNYGKTKVLTPEWTADTVPTLIEDGQRINHTFVVYQGIEIANPFESEADNLII</sequence>
<proteinExistence type="predicted"/>
<reference evidence="1 2" key="1">
    <citation type="submission" date="2019-03" db="EMBL/GenBank/DDBJ databases">
        <title>Single cell metagenomics reveals metabolic interactions within the superorganism composed of flagellate Streblomastix strix and complex community of Bacteroidetes bacteria on its surface.</title>
        <authorList>
            <person name="Treitli S.C."/>
            <person name="Kolisko M."/>
            <person name="Husnik F."/>
            <person name="Keeling P."/>
            <person name="Hampl V."/>
        </authorList>
    </citation>
    <scope>NUCLEOTIDE SEQUENCE [LARGE SCALE GENOMIC DNA]</scope>
    <source>
        <strain evidence="1">ST1C</strain>
    </source>
</reference>
<dbReference type="InterPro" id="IPR011050">
    <property type="entry name" value="Pectin_lyase_fold/virulence"/>
</dbReference>
<dbReference type="InterPro" id="IPR006626">
    <property type="entry name" value="PbH1"/>
</dbReference>
<name>A0A5J4UB55_9EUKA</name>
<dbReference type="EMBL" id="SNRW01018638">
    <property type="protein sequence ID" value="KAA6367142.1"/>
    <property type="molecule type" value="Genomic_DNA"/>
</dbReference>